<dbReference type="AlphaFoldDB" id="A0A0B7B738"/>
<reference evidence="1" key="1">
    <citation type="submission" date="2014-12" db="EMBL/GenBank/DDBJ databases">
        <title>Insight into the proteome of Arion vulgaris.</title>
        <authorList>
            <person name="Aradska J."/>
            <person name="Bulat T."/>
            <person name="Smidak R."/>
            <person name="Sarate P."/>
            <person name="Gangsoo J."/>
            <person name="Sialana F."/>
            <person name="Bilban M."/>
            <person name="Lubec G."/>
        </authorList>
    </citation>
    <scope>NUCLEOTIDE SEQUENCE</scope>
    <source>
        <tissue evidence="1">Skin</tissue>
    </source>
</reference>
<evidence type="ECO:0000313" key="1">
    <source>
        <dbReference type="EMBL" id="CEK88707.1"/>
    </source>
</evidence>
<feature type="non-terminal residue" evidence="1">
    <location>
        <position position="1"/>
    </location>
</feature>
<organism evidence="1">
    <name type="scientific">Arion vulgaris</name>
    <dbReference type="NCBI Taxonomy" id="1028688"/>
    <lineage>
        <taxon>Eukaryota</taxon>
        <taxon>Metazoa</taxon>
        <taxon>Spiralia</taxon>
        <taxon>Lophotrochozoa</taxon>
        <taxon>Mollusca</taxon>
        <taxon>Gastropoda</taxon>
        <taxon>Heterobranchia</taxon>
        <taxon>Euthyneura</taxon>
        <taxon>Panpulmonata</taxon>
        <taxon>Eupulmonata</taxon>
        <taxon>Stylommatophora</taxon>
        <taxon>Helicina</taxon>
        <taxon>Arionoidea</taxon>
        <taxon>Arionidae</taxon>
        <taxon>Arion</taxon>
    </lineage>
</organism>
<dbReference type="EMBL" id="HACG01041842">
    <property type="protein sequence ID" value="CEK88707.1"/>
    <property type="molecule type" value="Transcribed_RNA"/>
</dbReference>
<gene>
    <name evidence="1" type="primary">ORF166603</name>
</gene>
<protein>
    <submittedName>
        <fullName evidence="1">Uncharacterized protein</fullName>
    </submittedName>
</protein>
<accession>A0A0B7B738</accession>
<name>A0A0B7B738_9EUPU</name>
<feature type="non-terminal residue" evidence="1">
    <location>
        <position position="118"/>
    </location>
</feature>
<proteinExistence type="predicted"/>
<sequence>CYHLLGSRIADETRIVCSAIGVQVGCSFSPYLFNSCAENLMRYVDGHNHHFVFLHNWLKLFQNSGDTVPPFKFSLVHLKMQHRAKHISACKEKISSIFTDKQDVNKKLASVMKELKML</sequence>